<evidence type="ECO:0000313" key="5">
    <source>
        <dbReference type="Proteomes" id="UP001385951"/>
    </source>
</evidence>
<comment type="subcellular location">
    <subcellularLocation>
        <location evidence="3">Mitochondrion inner membrane</location>
    </subcellularLocation>
</comment>
<gene>
    <name evidence="4" type="ORF">QCA50_001684</name>
</gene>
<comment type="function">
    <text evidence="3">Required for mitochondrial cytochrome c oxidase (COX) assembly and respiration.</text>
</comment>
<keyword evidence="3" id="KW-0143">Chaperone</keyword>
<organism evidence="4 5">
    <name type="scientific">Cerrena zonata</name>
    <dbReference type="NCBI Taxonomy" id="2478898"/>
    <lineage>
        <taxon>Eukaryota</taxon>
        <taxon>Fungi</taxon>
        <taxon>Dikarya</taxon>
        <taxon>Basidiomycota</taxon>
        <taxon>Agaricomycotina</taxon>
        <taxon>Agaricomycetes</taxon>
        <taxon>Polyporales</taxon>
        <taxon>Cerrenaceae</taxon>
        <taxon>Cerrena</taxon>
    </lineage>
</organism>
<dbReference type="PANTHER" id="PTHR22977">
    <property type="entry name" value="COX ASSEMBLY MITOCHONDRIAL PROTEIN"/>
    <property type="match status" value="1"/>
</dbReference>
<evidence type="ECO:0000256" key="2">
    <source>
        <dbReference type="ARBA" id="ARBA00023157"/>
    </source>
</evidence>
<dbReference type="InterPro" id="IPR013892">
    <property type="entry name" value="Cyt_c_biogenesis_Cmc1-like"/>
</dbReference>
<evidence type="ECO:0000256" key="1">
    <source>
        <dbReference type="ARBA" id="ARBA00007347"/>
    </source>
</evidence>
<keyword evidence="3" id="KW-0999">Mitochondrion inner membrane</keyword>
<comment type="caution">
    <text evidence="4">The sequence shown here is derived from an EMBL/GenBank/DDBJ whole genome shotgun (WGS) entry which is preliminary data.</text>
</comment>
<keyword evidence="3" id="KW-0472">Membrane</keyword>
<name>A0AAW0GLP3_9APHY</name>
<proteinExistence type="inferred from homology"/>
<dbReference type="Proteomes" id="UP001385951">
    <property type="component" value="Unassembled WGS sequence"/>
</dbReference>
<keyword evidence="2" id="KW-1015">Disulfide bond</keyword>
<keyword evidence="3" id="KW-0496">Mitochondrion</keyword>
<dbReference type="PANTHER" id="PTHR22977:SF5">
    <property type="entry name" value="COX ASSEMBLY MITOCHONDRIAL PROTEIN HOMOLOG"/>
    <property type="match status" value="1"/>
</dbReference>
<reference evidence="4 5" key="1">
    <citation type="submission" date="2022-09" db="EMBL/GenBank/DDBJ databases">
        <authorList>
            <person name="Palmer J.M."/>
        </authorList>
    </citation>
    <scope>NUCLEOTIDE SEQUENCE [LARGE SCALE GENOMIC DNA]</scope>
    <source>
        <strain evidence="4 5">DSM 7382</strain>
    </source>
</reference>
<dbReference type="EMBL" id="JASBNA010000002">
    <property type="protein sequence ID" value="KAK7694498.1"/>
    <property type="molecule type" value="Genomic_DNA"/>
</dbReference>
<accession>A0AAW0GLP3</accession>
<evidence type="ECO:0000256" key="3">
    <source>
        <dbReference type="RuleBase" id="RU364104"/>
    </source>
</evidence>
<dbReference type="AlphaFoldDB" id="A0AAW0GLP3"/>
<dbReference type="Pfam" id="PF08583">
    <property type="entry name" value="Cmc1"/>
    <property type="match status" value="1"/>
</dbReference>
<evidence type="ECO:0000313" key="4">
    <source>
        <dbReference type="EMBL" id="KAK7694498.1"/>
    </source>
</evidence>
<sequence>MDTLSRREEETLLKTTKARALKECDDVVKAFAECSSGRTVSVAWACRDQHKLVQQCMLQYTGPDNMAIVRDEYLRLRNQQAAQKTAS</sequence>
<dbReference type="GO" id="GO:0005743">
    <property type="term" value="C:mitochondrial inner membrane"/>
    <property type="evidence" value="ECO:0007669"/>
    <property type="project" value="UniProtKB-SubCell"/>
</dbReference>
<comment type="similarity">
    <text evidence="1 3">Belongs to the CMC family.</text>
</comment>
<keyword evidence="5" id="KW-1185">Reference proteome</keyword>
<protein>
    <recommendedName>
        <fullName evidence="3">COX assembly mitochondrial protein</fullName>
    </recommendedName>
</protein>